<feature type="region of interest" description="Disordered" evidence="4">
    <location>
        <begin position="848"/>
        <end position="867"/>
    </location>
</feature>
<dbReference type="OrthoDB" id="10588312at2759"/>
<keyword evidence="3" id="KW-0231">Viral genome packaging</keyword>
<evidence type="ECO:0000256" key="2">
    <source>
        <dbReference type="ARBA" id="ARBA00022612"/>
    </source>
</evidence>
<sequence>MTPEERAEVDMLLATYTPPLWSPLRGPQTLAYESHADVIGFGGAAGGGKTDLAIGKALTQHQKCIVVRKNGTEHVGMVDRMGELLGTRDGWSSKDAIWRLPDVQVEFGSVPNMGDEQKYRGRPHDLIIYDEAAEIPEFQIRFLMAWNRTTDPKQKCQTLLTFNPPSSAEGRWLIEFFAPWLDRKYPGTRAAPGELRWFATVDGHDIEVADSTPFEHGGELVIPRSRTFIPSRVTDNPHLVGTNYVSQLQALPEPLRSQMLYGSFEAGMEDDAMQLIPTEWVDIAMARWEKREAKPPMDSIGVDVARGGRDNTIIARRHGMWFDEAIVKPGSATPDGPTVAGYTIAALRDNAPIHLDVIGVGSSPYDFLNQMNVQVYGVNVSEAARGLDKSGKLRFFNLRTELWWRMREALDPIANNGIALPPDKRLAADLCAPKWRVQGKTVQVESRDDIEKRIKRSPDWASAYVLALIDTPKIDDMQRTHTARRDEYDPYAYSMPRNRGEHNPYAAAEFDVLCAEYAAESGRMPEFGEPNVDAAAYRTMEAAGIAHCIGAWDGDRLVGFGVVTLSVLPHYSKLIGYAAAAHRRADRSRARRYRPDDQRPSRKPARRNPAAQWVPRNESPVLQGVRVNEITAPSSVLVPSDPNVLQRLRALDAEMLALPQTEIQIDHLIHGGMYARTAHVPADTLVSGSLMRRATVLILHGDVTVFTGAESVRLTGFHVLPGSAGRKQLFRTHSETRMTMVLPSDAQTVDEAEHEFTSEPELLMKSAGPAGAVAAHVQANQQAANQRGDAAKAAQAAGTAQKATAADTSGVTGANAPAAAGVNSGPASTLLTGSGGLMATLLTNDQSAQPDANAAKPSQSGGNAKPVKTRKELLLQRWYALKNERSSWISEYKDISKVLLPRAGRFFVEDRNRGNRRNQNIFDSTATKSLRVLGAGLMAGATSPARPWIALKTPYDDLNKKHAVKTWCADVTKLILDIFNRSNVYRSLHSMYEEIGAFGTAVSIIMTDYQDVIRMYPLTAGEYCISTSDRGEVDTLYREFQKTVAQLVKQFGYDNVSDNCRQMYDTGNLDVWRTVIHCIEPNEDRDHSKSDARNMAWTSTYLEVGGSSDSQQTSNQGTTGGDNALLSVSGFKKFRVVAPRWSTYGGDIYGNGPAMDALGDIRQLQHEQLRKGQAIDYMTKPPLQVPTSLKNHDIDTLPGGVSYADSVSQNSGIRPIYEVNLRLDYLLADIEDVRSRIKSAFYEDLFLMLANNTNANMTATEVAELHEEKMLMLGPVIERLHDELLKPLVDAAFDIIVEAGLLPPPPPELAGVQLQVEFVSILAQAQKQIGTNAIDKLTVALGSVAMMQINAQQAPTVLDNFNPDGWYEQYADALGTDPALDIDPDQRDATRQARAKAAQQAQQQAALQQAAETAKTAAAAPTQGGASNALSDTMSNLTGYTGGPQ</sequence>
<gene>
    <name evidence="5" type="ORF">INT44_002506</name>
</gene>
<feature type="region of interest" description="Disordered" evidence="4">
    <location>
        <begin position="1399"/>
        <end position="1445"/>
    </location>
</feature>
<dbReference type="EMBL" id="JAEPRA010000030">
    <property type="protein sequence ID" value="KAG2171861.1"/>
    <property type="molecule type" value="Genomic_DNA"/>
</dbReference>
<evidence type="ECO:0000256" key="1">
    <source>
        <dbReference type="ARBA" id="ARBA00004328"/>
    </source>
</evidence>
<dbReference type="Pfam" id="PF12236">
    <property type="entry name" value="Head-tail_con"/>
    <property type="match status" value="1"/>
</dbReference>
<keyword evidence="6" id="KW-1185">Reference proteome</keyword>
<dbReference type="Gene3D" id="3.30.420.240">
    <property type="match status" value="1"/>
</dbReference>
<feature type="compositionally biased region" description="Polar residues" evidence="4">
    <location>
        <begin position="1428"/>
        <end position="1439"/>
    </location>
</feature>
<keyword evidence="2" id="KW-1188">Viral release from host cell</keyword>
<proteinExistence type="predicted"/>
<comment type="caution">
    <text evidence="5">The sequence shown here is derived from an EMBL/GenBank/DDBJ whole genome shotgun (WGS) entry which is preliminary data.</text>
</comment>
<evidence type="ECO:0000313" key="6">
    <source>
        <dbReference type="Proteomes" id="UP000612746"/>
    </source>
</evidence>
<protein>
    <submittedName>
        <fullName evidence="5">Uncharacterized protein</fullName>
    </submittedName>
</protein>
<reference evidence="5" key="1">
    <citation type="submission" date="2020-12" db="EMBL/GenBank/DDBJ databases">
        <title>Metabolic potential, ecology and presence of endohyphal bacteria is reflected in genomic diversity of Mucoromycotina.</title>
        <authorList>
            <person name="Muszewska A."/>
            <person name="Okrasinska A."/>
            <person name="Steczkiewicz K."/>
            <person name="Drgas O."/>
            <person name="Orlowska M."/>
            <person name="Perlinska-Lenart U."/>
            <person name="Aleksandrzak-Piekarczyk T."/>
            <person name="Szatraj K."/>
            <person name="Zielenkiewicz U."/>
            <person name="Pilsyk S."/>
            <person name="Malc E."/>
            <person name="Mieczkowski P."/>
            <person name="Kruszewska J.S."/>
            <person name="Biernat P."/>
            <person name="Pawlowska J."/>
        </authorList>
    </citation>
    <scope>NUCLEOTIDE SEQUENCE</scope>
    <source>
        <strain evidence="5">WA0000051536</strain>
    </source>
</reference>
<feature type="compositionally biased region" description="Low complexity" evidence="4">
    <location>
        <begin position="1399"/>
        <end position="1426"/>
    </location>
</feature>
<organism evidence="5 6">
    <name type="scientific">Umbelopsis vinacea</name>
    <dbReference type="NCBI Taxonomy" id="44442"/>
    <lineage>
        <taxon>Eukaryota</taxon>
        <taxon>Fungi</taxon>
        <taxon>Fungi incertae sedis</taxon>
        <taxon>Mucoromycota</taxon>
        <taxon>Mucoromycotina</taxon>
        <taxon>Umbelopsidomycetes</taxon>
        <taxon>Umbelopsidales</taxon>
        <taxon>Umbelopsidaceae</taxon>
        <taxon>Umbelopsis</taxon>
    </lineage>
</organism>
<dbReference type="Proteomes" id="UP000612746">
    <property type="component" value="Unassembled WGS sequence"/>
</dbReference>
<dbReference type="InterPro" id="IPR027417">
    <property type="entry name" value="P-loop_NTPase"/>
</dbReference>
<evidence type="ECO:0000256" key="3">
    <source>
        <dbReference type="ARBA" id="ARBA00023219"/>
    </source>
</evidence>
<accession>A0A8H7U6T3</accession>
<name>A0A8H7U6T3_9FUNG</name>
<evidence type="ECO:0000313" key="5">
    <source>
        <dbReference type="EMBL" id="KAG2171861.1"/>
    </source>
</evidence>
<comment type="subcellular location">
    <subcellularLocation>
        <location evidence="1">Virion</location>
    </subcellularLocation>
</comment>
<feature type="compositionally biased region" description="Polar residues" evidence="4">
    <location>
        <begin position="848"/>
        <end position="862"/>
    </location>
</feature>
<dbReference type="InterPro" id="IPR020991">
    <property type="entry name" value="Connector_podovirus"/>
</dbReference>
<evidence type="ECO:0000256" key="4">
    <source>
        <dbReference type="SAM" id="MobiDB-lite"/>
    </source>
</evidence>
<feature type="region of interest" description="Disordered" evidence="4">
    <location>
        <begin position="586"/>
        <end position="612"/>
    </location>
</feature>
<dbReference type="Gene3D" id="3.40.50.300">
    <property type="entry name" value="P-loop containing nucleotide triphosphate hydrolases"/>
    <property type="match status" value="1"/>
</dbReference>